<evidence type="ECO:0000313" key="4">
    <source>
        <dbReference type="Proteomes" id="UP000266568"/>
    </source>
</evidence>
<name>A0A397P9J4_9SPHN</name>
<dbReference type="EMBL" id="QXDC01000003">
    <property type="protein sequence ID" value="RIA44649.1"/>
    <property type="molecule type" value="Genomic_DNA"/>
</dbReference>
<feature type="compositionally biased region" description="Polar residues" evidence="1">
    <location>
        <begin position="170"/>
        <end position="187"/>
    </location>
</feature>
<keyword evidence="3" id="KW-0131">Cell cycle</keyword>
<dbReference type="Gene3D" id="3.30.1150.10">
    <property type="match status" value="1"/>
</dbReference>
<feature type="compositionally biased region" description="Basic and acidic residues" evidence="1">
    <location>
        <begin position="118"/>
        <end position="131"/>
    </location>
</feature>
<comment type="caution">
    <text evidence="3">The sequence shown here is derived from an EMBL/GenBank/DDBJ whole genome shotgun (WGS) entry which is preliminary data.</text>
</comment>
<dbReference type="OrthoDB" id="7161229at2"/>
<evidence type="ECO:0000256" key="2">
    <source>
        <dbReference type="SAM" id="Phobius"/>
    </source>
</evidence>
<keyword evidence="3" id="KW-0132">Cell division</keyword>
<feature type="compositionally biased region" description="Low complexity" evidence="1">
    <location>
        <begin position="66"/>
        <end position="85"/>
    </location>
</feature>
<dbReference type="RefSeq" id="WP_119036276.1">
    <property type="nucleotide sequence ID" value="NZ_QXDC01000003.1"/>
</dbReference>
<dbReference type="AlphaFoldDB" id="A0A397P9J4"/>
<feature type="compositionally biased region" description="Basic and acidic residues" evidence="1">
    <location>
        <begin position="149"/>
        <end position="165"/>
    </location>
</feature>
<keyword evidence="4" id="KW-1185">Reference proteome</keyword>
<feature type="compositionally biased region" description="Pro residues" evidence="1">
    <location>
        <begin position="86"/>
        <end position="117"/>
    </location>
</feature>
<feature type="transmembrane region" description="Helical" evidence="2">
    <location>
        <begin position="7"/>
        <end position="29"/>
    </location>
</feature>
<reference evidence="3 4" key="1">
    <citation type="submission" date="2018-08" db="EMBL/GenBank/DDBJ databases">
        <title>Genomic Encyclopedia of Type Strains, Phase IV (KMG-IV): sequencing the most valuable type-strain genomes for metagenomic binning, comparative biology and taxonomic classification.</title>
        <authorList>
            <person name="Goeker M."/>
        </authorList>
    </citation>
    <scope>NUCLEOTIDE SEQUENCE [LARGE SCALE GENOMIC DNA]</scope>
    <source>
        <strain evidence="3 4">DSM 25527</strain>
    </source>
</reference>
<keyword evidence="2" id="KW-0472">Membrane</keyword>
<proteinExistence type="predicted"/>
<feature type="compositionally biased region" description="Low complexity" evidence="1">
    <location>
        <begin position="132"/>
        <end position="143"/>
    </location>
</feature>
<evidence type="ECO:0000256" key="1">
    <source>
        <dbReference type="SAM" id="MobiDB-lite"/>
    </source>
</evidence>
<keyword evidence="2" id="KW-0812">Transmembrane</keyword>
<keyword evidence="2" id="KW-1133">Transmembrane helix</keyword>
<feature type="region of interest" description="Disordered" evidence="1">
    <location>
        <begin position="51"/>
        <end position="187"/>
    </location>
</feature>
<evidence type="ECO:0000313" key="3">
    <source>
        <dbReference type="EMBL" id="RIA44649.1"/>
    </source>
</evidence>
<organism evidence="3 4">
    <name type="scientific">Hephaestia caeni</name>
    <dbReference type="NCBI Taxonomy" id="645617"/>
    <lineage>
        <taxon>Bacteria</taxon>
        <taxon>Pseudomonadati</taxon>
        <taxon>Pseudomonadota</taxon>
        <taxon>Alphaproteobacteria</taxon>
        <taxon>Sphingomonadales</taxon>
        <taxon>Sphingomonadaceae</taxon>
        <taxon>Hephaestia</taxon>
    </lineage>
</organism>
<sequence>MDRAEKTGLGIAIAGHVVLFGLLSVGFLATPNPMSLKSSPMDVALTDDIGLESSAPTVTPPAQSVAPDLGAPEDAAAPAPSEAAPQPLPPTPQPDAAPPPRPAPVAKPQPPKKVAPPKPDRAERTPPKREASPPAKKPSPAKSTGSDAKSTRDRPRGSRLGDDFLKGITDQASDSKSQTPSASSVSPQVLAGLEAAIRRQIQPCADRQVNPGPGANEIVTVLNLRLNRNGTLAAEPRVVRQEGVDSSNGRYSRRVIDLGIAAFKGCSPLKLPQEYYQTSNGGWSNLNYHWQLR</sequence>
<dbReference type="GO" id="GO:0051301">
    <property type="term" value="P:cell division"/>
    <property type="evidence" value="ECO:0007669"/>
    <property type="project" value="UniProtKB-KW"/>
</dbReference>
<accession>A0A397P9J4</accession>
<dbReference type="PRINTS" id="PR01217">
    <property type="entry name" value="PRICHEXTENSN"/>
</dbReference>
<protein>
    <submittedName>
        <fullName evidence="3">Cell division and transport-associated protein TolA</fullName>
    </submittedName>
</protein>
<gene>
    <name evidence="3" type="ORF">DFR49_2897</name>
</gene>
<dbReference type="Proteomes" id="UP000266568">
    <property type="component" value="Unassembled WGS sequence"/>
</dbReference>